<reference evidence="2" key="1">
    <citation type="journal article" date="2019" name="Int. J. Syst. Evol. Microbiol.">
        <title>The Global Catalogue of Microorganisms (GCM) 10K type strain sequencing project: providing services to taxonomists for standard genome sequencing and annotation.</title>
        <authorList>
            <consortium name="The Broad Institute Genomics Platform"/>
            <consortium name="The Broad Institute Genome Sequencing Center for Infectious Disease"/>
            <person name="Wu L."/>
            <person name="Ma J."/>
        </authorList>
    </citation>
    <scope>NUCLEOTIDE SEQUENCE [LARGE SCALE GENOMIC DNA]</scope>
    <source>
        <strain evidence="2">JCM 16898</strain>
    </source>
</reference>
<proteinExistence type="predicted"/>
<organism evidence="1 2">
    <name type="scientific">Amycolatopsis ultiminotia</name>
    <dbReference type="NCBI Taxonomy" id="543629"/>
    <lineage>
        <taxon>Bacteria</taxon>
        <taxon>Bacillati</taxon>
        <taxon>Actinomycetota</taxon>
        <taxon>Actinomycetes</taxon>
        <taxon>Pseudonocardiales</taxon>
        <taxon>Pseudonocardiaceae</taxon>
        <taxon>Amycolatopsis</taxon>
    </lineage>
</organism>
<gene>
    <name evidence="1" type="ORF">GCM10022222_12000</name>
</gene>
<evidence type="ECO:0000313" key="2">
    <source>
        <dbReference type="Proteomes" id="UP001500689"/>
    </source>
</evidence>
<protein>
    <recommendedName>
        <fullName evidence="3">Alcohol dehydrogenase</fullName>
    </recommendedName>
</protein>
<dbReference type="EMBL" id="BAAAZN010000002">
    <property type="protein sequence ID" value="GAA3530608.1"/>
    <property type="molecule type" value="Genomic_DNA"/>
</dbReference>
<sequence length="79" mass="8441">MFPSRGVVSLVKELTDVHSVAYRRHDGVRDTEQAAALLAGNPEIAQAVITHRLPLDDAAEAFRAAADRASGAIKVVLHP</sequence>
<dbReference type="Proteomes" id="UP001500689">
    <property type="component" value="Unassembled WGS sequence"/>
</dbReference>
<name>A0ABP6V9H0_9PSEU</name>
<keyword evidence="2" id="KW-1185">Reference proteome</keyword>
<dbReference type="Gene3D" id="3.90.180.10">
    <property type="entry name" value="Medium-chain alcohol dehydrogenases, catalytic domain"/>
    <property type="match status" value="1"/>
</dbReference>
<comment type="caution">
    <text evidence="1">The sequence shown here is derived from an EMBL/GenBank/DDBJ whole genome shotgun (WGS) entry which is preliminary data.</text>
</comment>
<evidence type="ECO:0008006" key="3">
    <source>
        <dbReference type="Google" id="ProtNLM"/>
    </source>
</evidence>
<evidence type="ECO:0000313" key="1">
    <source>
        <dbReference type="EMBL" id="GAA3530608.1"/>
    </source>
</evidence>
<accession>A0ABP6V9H0</accession>